<dbReference type="GO" id="GO:0043596">
    <property type="term" value="C:nuclear replication fork"/>
    <property type="evidence" value="ECO:0007669"/>
    <property type="project" value="UniProtKB-ARBA"/>
</dbReference>
<accession>A0A9P6H032</accession>
<dbReference type="PROSITE" id="PS50051">
    <property type="entry name" value="MCM_2"/>
    <property type="match status" value="1"/>
</dbReference>
<gene>
    <name evidence="7" type="primary">MCM9</name>
    <name evidence="7" type="ORF">NGRA_0598</name>
</gene>
<dbReference type="EC" id="3.6.4.12" evidence="1"/>
<sequence>MSSFLTQHLFDNEEINLFELCEKDPKLANDIIKNTSEYPSLYKKTLTNIPYVLFSNKGFRTSNVNKIVCVKGVVIRAHQVFLKNSKIEYSCLKCNFKGVADDLGVGKKNIVVCEACGSTATIKKECLGNAIKTQVIRIQDIGNISNFSEIFEILLEGDSAGKYSPGEEIIVAGVLKLKYKTLKQNEPIMMTTYLHALYVNKAWDDGVGNADSFVEFDEISRLETFKKRLFLINSLTDDIHGFSNVKLGILLVLSNGHIENTNSNRQMSHILLIGDSGTGKSTFLNICTKLISPAILTNGVSTSNAGLTSCAVKQGKEWSLEAGALVLADTGICCIDEFNKLKVNEKGGLLESMEQQTLSVAKAGIVSSLNTRCSIIAACNMRNYYNKNKTVSENTMISTPLVSRFDLIFGLFDSRNNKLDDCIAEKILNRSTVQIDDSKTRYNDKWTAPTLKRYLSKIRKLDIKIDVELSKILSMYYNARRKKEDSNEFNTIRMLESLIRLSEGHAKLLNKKRVEKEDVYTAILLMESCINSTSLVSLKYHEMFTDENVYNECLKIVKEKYKLDLIC</sequence>
<reference evidence="7 8" key="1">
    <citation type="journal article" date="2020" name="Genome Biol. Evol.">
        <title>Comparative genomics of strictly vertically transmitted, feminizing microsporidia endosymbionts of amphipod crustaceans.</title>
        <authorList>
            <person name="Cormier A."/>
            <person name="Chebbi M.A."/>
            <person name="Giraud I."/>
            <person name="Wattier R."/>
            <person name="Teixeira M."/>
            <person name="Gilbert C."/>
            <person name="Rigaud T."/>
            <person name="Cordaux R."/>
        </authorList>
    </citation>
    <scope>NUCLEOTIDE SEQUENCE [LARGE SCALE GENOMIC DNA]</scope>
    <source>
        <strain evidence="7 8">Ou3-Ou53</strain>
    </source>
</reference>
<proteinExistence type="inferred from homology"/>
<dbReference type="EMBL" id="SBJO01000024">
    <property type="protein sequence ID" value="KAF9764405.1"/>
    <property type="molecule type" value="Genomic_DNA"/>
</dbReference>
<dbReference type="PANTHER" id="PTHR11630:SF48">
    <property type="entry name" value="DNA HELICASE MCM9"/>
    <property type="match status" value="1"/>
</dbReference>
<dbReference type="AlphaFoldDB" id="A0A9P6H032"/>
<dbReference type="GO" id="GO:0006279">
    <property type="term" value="P:premeiotic DNA replication"/>
    <property type="evidence" value="ECO:0007669"/>
    <property type="project" value="UniProtKB-ARBA"/>
</dbReference>
<dbReference type="PROSITE" id="PS00675">
    <property type="entry name" value="SIGMA54_INTERACT_1"/>
    <property type="match status" value="1"/>
</dbReference>
<comment type="caution">
    <text evidence="7">The sequence shown here is derived from an EMBL/GenBank/DDBJ whole genome shotgun (WGS) entry which is preliminary data.</text>
</comment>
<evidence type="ECO:0000259" key="6">
    <source>
        <dbReference type="PROSITE" id="PS50051"/>
    </source>
</evidence>
<keyword evidence="2 5" id="KW-0547">Nucleotide-binding</keyword>
<dbReference type="InterPro" id="IPR025662">
    <property type="entry name" value="Sigma_54_int_dom_ATP-bd_1"/>
</dbReference>
<dbReference type="InterPro" id="IPR012340">
    <property type="entry name" value="NA-bd_OB-fold"/>
</dbReference>
<keyword evidence="7" id="KW-0347">Helicase</keyword>
<dbReference type="InterPro" id="IPR003593">
    <property type="entry name" value="AAA+_ATPase"/>
</dbReference>
<dbReference type="SMART" id="SM00350">
    <property type="entry name" value="MCM"/>
    <property type="match status" value="1"/>
</dbReference>
<dbReference type="Proteomes" id="UP000740883">
    <property type="component" value="Unassembled WGS sequence"/>
</dbReference>
<dbReference type="Gene3D" id="2.20.28.10">
    <property type="match status" value="1"/>
</dbReference>
<dbReference type="InterPro" id="IPR041562">
    <property type="entry name" value="MCM_lid"/>
</dbReference>
<dbReference type="SUPFAM" id="SSF50249">
    <property type="entry name" value="Nucleic acid-binding proteins"/>
    <property type="match status" value="1"/>
</dbReference>
<name>A0A9P6H032_9MICR</name>
<evidence type="ECO:0000313" key="8">
    <source>
        <dbReference type="Proteomes" id="UP000740883"/>
    </source>
</evidence>
<dbReference type="InterPro" id="IPR018525">
    <property type="entry name" value="MCM_CS"/>
</dbReference>
<dbReference type="OrthoDB" id="6274823at2759"/>
<dbReference type="GO" id="GO:0003697">
    <property type="term" value="F:single-stranded DNA binding"/>
    <property type="evidence" value="ECO:0007669"/>
    <property type="project" value="TreeGrafter"/>
</dbReference>
<evidence type="ECO:0000256" key="2">
    <source>
        <dbReference type="ARBA" id="ARBA00022741"/>
    </source>
</evidence>
<dbReference type="SUPFAM" id="SSF52540">
    <property type="entry name" value="P-loop containing nucleoside triphosphate hydrolases"/>
    <property type="match status" value="1"/>
</dbReference>
<evidence type="ECO:0000256" key="1">
    <source>
        <dbReference type="ARBA" id="ARBA00012551"/>
    </source>
</evidence>
<dbReference type="Pfam" id="PF17207">
    <property type="entry name" value="MCM_OB"/>
    <property type="match status" value="1"/>
</dbReference>
<protein>
    <recommendedName>
        <fullName evidence="1">DNA helicase</fullName>
        <ecNumber evidence="1">3.6.4.12</ecNumber>
    </recommendedName>
</protein>
<keyword evidence="7" id="KW-0378">Hydrolase</keyword>
<evidence type="ECO:0000313" key="7">
    <source>
        <dbReference type="EMBL" id="KAF9764405.1"/>
    </source>
</evidence>
<evidence type="ECO:0000256" key="5">
    <source>
        <dbReference type="RuleBase" id="RU004070"/>
    </source>
</evidence>
<dbReference type="SMART" id="SM00382">
    <property type="entry name" value="AAA"/>
    <property type="match status" value="1"/>
</dbReference>
<feature type="domain" description="MCM C-terminal AAA(+) ATPase" evidence="6">
    <location>
        <begin position="231"/>
        <end position="427"/>
    </location>
</feature>
<dbReference type="Pfam" id="PF00493">
    <property type="entry name" value="MCM"/>
    <property type="match status" value="1"/>
</dbReference>
<keyword evidence="4 5" id="KW-0238">DNA-binding</keyword>
<dbReference type="InterPro" id="IPR001208">
    <property type="entry name" value="MCM_dom"/>
</dbReference>
<dbReference type="GO" id="GO:0031261">
    <property type="term" value="C:DNA replication preinitiation complex"/>
    <property type="evidence" value="ECO:0007669"/>
    <property type="project" value="UniProtKB-ARBA"/>
</dbReference>
<dbReference type="Pfam" id="PF17855">
    <property type="entry name" value="MCM_lid"/>
    <property type="match status" value="1"/>
</dbReference>
<dbReference type="GO" id="GO:0000724">
    <property type="term" value="P:double-strand break repair via homologous recombination"/>
    <property type="evidence" value="ECO:0007669"/>
    <property type="project" value="TreeGrafter"/>
</dbReference>
<dbReference type="InterPro" id="IPR027417">
    <property type="entry name" value="P-loop_NTPase"/>
</dbReference>
<comment type="similarity">
    <text evidence="5">Belongs to the MCM family.</text>
</comment>
<evidence type="ECO:0000256" key="4">
    <source>
        <dbReference type="ARBA" id="ARBA00023125"/>
    </source>
</evidence>
<dbReference type="GO" id="GO:0005524">
    <property type="term" value="F:ATP binding"/>
    <property type="evidence" value="ECO:0007669"/>
    <property type="project" value="UniProtKB-KW"/>
</dbReference>
<dbReference type="GO" id="GO:0042555">
    <property type="term" value="C:MCM complex"/>
    <property type="evidence" value="ECO:0007669"/>
    <property type="project" value="UniProtKB-ARBA"/>
</dbReference>
<dbReference type="PROSITE" id="PS00847">
    <property type="entry name" value="MCM_1"/>
    <property type="match status" value="1"/>
</dbReference>
<dbReference type="GO" id="GO:0016787">
    <property type="term" value="F:hydrolase activity"/>
    <property type="evidence" value="ECO:0007669"/>
    <property type="project" value="UniProtKB-KW"/>
</dbReference>
<dbReference type="InterPro" id="IPR033762">
    <property type="entry name" value="MCM_OB"/>
</dbReference>
<dbReference type="GO" id="GO:0017116">
    <property type="term" value="F:single-stranded DNA helicase activity"/>
    <property type="evidence" value="ECO:0007669"/>
    <property type="project" value="TreeGrafter"/>
</dbReference>
<evidence type="ECO:0000256" key="3">
    <source>
        <dbReference type="ARBA" id="ARBA00022840"/>
    </source>
</evidence>
<keyword evidence="3 5" id="KW-0067">ATP-binding</keyword>
<dbReference type="Gene3D" id="3.40.50.300">
    <property type="entry name" value="P-loop containing nucleotide triphosphate hydrolases"/>
    <property type="match status" value="1"/>
</dbReference>
<dbReference type="InterPro" id="IPR031327">
    <property type="entry name" value="MCM"/>
</dbReference>
<organism evidence="7 8">
    <name type="scientific">Nosema granulosis</name>
    <dbReference type="NCBI Taxonomy" id="83296"/>
    <lineage>
        <taxon>Eukaryota</taxon>
        <taxon>Fungi</taxon>
        <taxon>Fungi incertae sedis</taxon>
        <taxon>Microsporidia</taxon>
        <taxon>Nosematidae</taxon>
        <taxon>Nosema</taxon>
    </lineage>
</organism>
<dbReference type="GO" id="GO:0005656">
    <property type="term" value="C:nuclear pre-replicative complex"/>
    <property type="evidence" value="ECO:0007669"/>
    <property type="project" value="UniProtKB-ARBA"/>
</dbReference>
<keyword evidence="8" id="KW-1185">Reference proteome</keyword>
<dbReference type="PANTHER" id="PTHR11630">
    <property type="entry name" value="DNA REPLICATION LICENSING FACTOR MCM FAMILY MEMBER"/>
    <property type="match status" value="1"/>
</dbReference>
<dbReference type="PRINTS" id="PR01657">
    <property type="entry name" value="MCMFAMILY"/>
</dbReference>
<dbReference type="Gene3D" id="2.40.50.140">
    <property type="entry name" value="Nucleic acid-binding proteins"/>
    <property type="match status" value="1"/>
</dbReference>